<dbReference type="PROSITE" id="PS50835">
    <property type="entry name" value="IG_LIKE"/>
    <property type="match status" value="1"/>
</dbReference>
<dbReference type="InterPro" id="IPR052385">
    <property type="entry name" value="Obscurin/Obscurin-like_Reg"/>
</dbReference>
<comment type="subcellular location">
    <subcellularLocation>
        <location evidence="1">Cytoplasm</location>
    </subcellularLocation>
</comment>
<keyword evidence="7" id="KW-1185">Reference proteome</keyword>
<evidence type="ECO:0000313" key="7">
    <source>
        <dbReference type="Proteomes" id="UP000314980"/>
    </source>
</evidence>
<dbReference type="Pfam" id="PF07679">
    <property type="entry name" value="I-set"/>
    <property type="match status" value="1"/>
</dbReference>
<evidence type="ECO:0000256" key="4">
    <source>
        <dbReference type="ARBA" id="ARBA00023157"/>
    </source>
</evidence>
<evidence type="ECO:0000256" key="2">
    <source>
        <dbReference type="ARBA" id="ARBA00022490"/>
    </source>
</evidence>
<dbReference type="AlphaFoldDB" id="A0A4W6FFD8"/>
<dbReference type="InterPro" id="IPR013783">
    <property type="entry name" value="Ig-like_fold"/>
</dbReference>
<dbReference type="InterPro" id="IPR036179">
    <property type="entry name" value="Ig-like_dom_sf"/>
</dbReference>
<dbReference type="InterPro" id="IPR007110">
    <property type="entry name" value="Ig-like_dom"/>
</dbReference>
<dbReference type="STRING" id="8187.ENSLCAP00010049959"/>
<dbReference type="PANTHER" id="PTHR35971:SF5">
    <property type="entry name" value="OBSCURIN LIKE CYTOSKELETAL ADAPTOR 1"/>
    <property type="match status" value="1"/>
</dbReference>
<evidence type="ECO:0000313" key="6">
    <source>
        <dbReference type="Ensembl" id="ENSLCAP00010049959.1"/>
    </source>
</evidence>
<dbReference type="SMART" id="SM00409">
    <property type="entry name" value="IG"/>
    <property type="match status" value="1"/>
</dbReference>
<dbReference type="SUPFAM" id="SSF48726">
    <property type="entry name" value="Immunoglobulin"/>
    <property type="match status" value="1"/>
</dbReference>
<dbReference type="SMART" id="SM00408">
    <property type="entry name" value="IGc2"/>
    <property type="match status" value="1"/>
</dbReference>
<accession>A0A4W6FFD8</accession>
<evidence type="ECO:0000256" key="3">
    <source>
        <dbReference type="ARBA" id="ARBA00022553"/>
    </source>
</evidence>
<reference evidence="7" key="1">
    <citation type="submission" date="2015-09" db="EMBL/GenBank/DDBJ databases">
        <authorList>
            <person name="Sai Rama Sridatta P."/>
        </authorList>
    </citation>
    <scope>NUCLEOTIDE SEQUENCE [LARGE SCALE GENOMIC DNA]</scope>
</reference>
<dbReference type="PANTHER" id="PTHR35971">
    <property type="entry name" value="SI:DKEY-31G6.6"/>
    <property type="match status" value="1"/>
</dbReference>
<name>A0A4W6FFD8_LATCA</name>
<dbReference type="InterPro" id="IPR003599">
    <property type="entry name" value="Ig_sub"/>
</dbReference>
<keyword evidence="4" id="KW-1015">Disulfide bond</keyword>
<keyword evidence="3" id="KW-0597">Phosphoprotein</keyword>
<reference evidence="6" key="2">
    <citation type="submission" date="2025-08" db="UniProtKB">
        <authorList>
            <consortium name="Ensembl"/>
        </authorList>
    </citation>
    <scope>IDENTIFICATION</scope>
</reference>
<evidence type="ECO:0000256" key="1">
    <source>
        <dbReference type="ARBA" id="ARBA00004496"/>
    </source>
</evidence>
<feature type="domain" description="Ig-like" evidence="5">
    <location>
        <begin position="24"/>
        <end position="126"/>
    </location>
</feature>
<evidence type="ECO:0000259" key="5">
    <source>
        <dbReference type="PROSITE" id="PS50835"/>
    </source>
</evidence>
<sequence length="179" mass="20234">VGEWREVPDQAEGLSSAFGSTAVPATFKVSLKSQEAEEGSSVTLRCELTKKGVPLQWQREGQVISEEMPRGKYQMKKGRVILKPGEKYKMKQEGRLTKLVINNIEESDAGKYTCKTKDNQSTAELTVQGETSSSWRLSLKHLVPYFIKHLLFCFCKFSQCIQQNHPSADVEEVSFKIEQ</sequence>
<dbReference type="Proteomes" id="UP000314980">
    <property type="component" value="Unassembled WGS sequence"/>
</dbReference>
<dbReference type="Gene3D" id="2.60.40.10">
    <property type="entry name" value="Immunoglobulins"/>
    <property type="match status" value="1"/>
</dbReference>
<reference evidence="6" key="3">
    <citation type="submission" date="2025-09" db="UniProtKB">
        <authorList>
            <consortium name="Ensembl"/>
        </authorList>
    </citation>
    <scope>IDENTIFICATION</scope>
</reference>
<protein>
    <recommendedName>
        <fullName evidence="5">Ig-like domain-containing protein</fullName>
    </recommendedName>
</protein>
<dbReference type="Ensembl" id="ENSLCAT00010051228.1">
    <property type="protein sequence ID" value="ENSLCAP00010049959.1"/>
    <property type="gene ID" value="ENSLCAG00010023276.1"/>
</dbReference>
<dbReference type="InParanoid" id="A0A4W6FFD8"/>
<dbReference type="GO" id="GO:0005737">
    <property type="term" value="C:cytoplasm"/>
    <property type="evidence" value="ECO:0007669"/>
    <property type="project" value="UniProtKB-SubCell"/>
</dbReference>
<dbReference type="InterPro" id="IPR013098">
    <property type="entry name" value="Ig_I-set"/>
</dbReference>
<dbReference type="GeneTree" id="ENSGT00940000177473"/>
<proteinExistence type="predicted"/>
<organism evidence="6 7">
    <name type="scientific">Lates calcarifer</name>
    <name type="common">Barramundi</name>
    <name type="synonym">Holocentrus calcarifer</name>
    <dbReference type="NCBI Taxonomy" id="8187"/>
    <lineage>
        <taxon>Eukaryota</taxon>
        <taxon>Metazoa</taxon>
        <taxon>Chordata</taxon>
        <taxon>Craniata</taxon>
        <taxon>Vertebrata</taxon>
        <taxon>Euteleostomi</taxon>
        <taxon>Actinopterygii</taxon>
        <taxon>Neopterygii</taxon>
        <taxon>Teleostei</taxon>
        <taxon>Neoteleostei</taxon>
        <taxon>Acanthomorphata</taxon>
        <taxon>Carangaria</taxon>
        <taxon>Carangaria incertae sedis</taxon>
        <taxon>Centropomidae</taxon>
        <taxon>Lates</taxon>
    </lineage>
</organism>
<keyword evidence="2" id="KW-0963">Cytoplasm</keyword>
<dbReference type="InterPro" id="IPR003598">
    <property type="entry name" value="Ig_sub2"/>
</dbReference>